<keyword evidence="4" id="KW-1185">Reference proteome</keyword>
<name>A0AAV9I1M0_9PEZI</name>
<dbReference type="PANTHER" id="PTHR35043:SF7">
    <property type="entry name" value="TRANSCRIPTION FACTOR DOMAIN-CONTAINING PROTEIN"/>
    <property type="match status" value="1"/>
</dbReference>
<organism evidence="3 4">
    <name type="scientific">Cladorrhinum samala</name>
    <dbReference type="NCBI Taxonomy" id="585594"/>
    <lineage>
        <taxon>Eukaryota</taxon>
        <taxon>Fungi</taxon>
        <taxon>Dikarya</taxon>
        <taxon>Ascomycota</taxon>
        <taxon>Pezizomycotina</taxon>
        <taxon>Sordariomycetes</taxon>
        <taxon>Sordariomycetidae</taxon>
        <taxon>Sordariales</taxon>
        <taxon>Podosporaceae</taxon>
        <taxon>Cladorrhinum</taxon>
    </lineage>
</organism>
<feature type="chain" id="PRO_5043821525" evidence="2">
    <location>
        <begin position="36"/>
        <end position="493"/>
    </location>
</feature>
<accession>A0AAV9I1M0</accession>
<feature type="transmembrane region" description="Helical" evidence="1">
    <location>
        <begin position="453"/>
        <end position="473"/>
    </location>
</feature>
<dbReference type="PANTHER" id="PTHR35043">
    <property type="entry name" value="TRANSCRIPTION FACTOR DOMAIN-CONTAINING PROTEIN"/>
    <property type="match status" value="1"/>
</dbReference>
<feature type="transmembrane region" description="Helical" evidence="1">
    <location>
        <begin position="276"/>
        <end position="301"/>
    </location>
</feature>
<evidence type="ECO:0000313" key="4">
    <source>
        <dbReference type="Proteomes" id="UP001321749"/>
    </source>
</evidence>
<evidence type="ECO:0000256" key="1">
    <source>
        <dbReference type="SAM" id="Phobius"/>
    </source>
</evidence>
<comment type="caution">
    <text evidence="3">The sequence shown here is derived from an EMBL/GenBank/DDBJ whole genome shotgun (WGS) entry which is preliminary data.</text>
</comment>
<dbReference type="Proteomes" id="UP001321749">
    <property type="component" value="Unassembled WGS sequence"/>
</dbReference>
<keyword evidence="1" id="KW-0472">Membrane</keyword>
<evidence type="ECO:0000256" key="2">
    <source>
        <dbReference type="SAM" id="SignalP"/>
    </source>
</evidence>
<proteinExistence type="predicted"/>
<reference evidence="3" key="1">
    <citation type="journal article" date="2023" name="Mol. Phylogenet. Evol.">
        <title>Genome-scale phylogeny and comparative genomics of the fungal order Sordariales.</title>
        <authorList>
            <person name="Hensen N."/>
            <person name="Bonometti L."/>
            <person name="Westerberg I."/>
            <person name="Brannstrom I.O."/>
            <person name="Guillou S."/>
            <person name="Cros-Aarteil S."/>
            <person name="Calhoun S."/>
            <person name="Haridas S."/>
            <person name="Kuo A."/>
            <person name="Mondo S."/>
            <person name="Pangilinan J."/>
            <person name="Riley R."/>
            <person name="LaButti K."/>
            <person name="Andreopoulos B."/>
            <person name="Lipzen A."/>
            <person name="Chen C."/>
            <person name="Yan M."/>
            <person name="Daum C."/>
            <person name="Ng V."/>
            <person name="Clum A."/>
            <person name="Steindorff A."/>
            <person name="Ohm R.A."/>
            <person name="Martin F."/>
            <person name="Silar P."/>
            <person name="Natvig D.O."/>
            <person name="Lalanne C."/>
            <person name="Gautier V."/>
            <person name="Ament-Velasquez S.L."/>
            <person name="Kruys A."/>
            <person name="Hutchinson M.I."/>
            <person name="Powell A.J."/>
            <person name="Barry K."/>
            <person name="Miller A.N."/>
            <person name="Grigoriev I.V."/>
            <person name="Debuchy R."/>
            <person name="Gladieux P."/>
            <person name="Hiltunen Thoren M."/>
            <person name="Johannesson H."/>
        </authorList>
    </citation>
    <scope>NUCLEOTIDE SEQUENCE</scope>
    <source>
        <strain evidence="3">PSN324</strain>
    </source>
</reference>
<reference evidence="3" key="2">
    <citation type="submission" date="2023-06" db="EMBL/GenBank/DDBJ databases">
        <authorList>
            <consortium name="Lawrence Berkeley National Laboratory"/>
            <person name="Mondo S.J."/>
            <person name="Hensen N."/>
            <person name="Bonometti L."/>
            <person name="Westerberg I."/>
            <person name="Brannstrom I.O."/>
            <person name="Guillou S."/>
            <person name="Cros-Aarteil S."/>
            <person name="Calhoun S."/>
            <person name="Haridas S."/>
            <person name="Kuo A."/>
            <person name="Pangilinan J."/>
            <person name="Riley R."/>
            <person name="Labutti K."/>
            <person name="Andreopoulos B."/>
            <person name="Lipzen A."/>
            <person name="Chen C."/>
            <person name="Yanf M."/>
            <person name="Daum C."/>
            <person name="Ng V."/>
            <person name="Clum A."/>
            <person name="Steindorff A."/>
            <person name="Ohm R."/>
            <person name="Martin F."/>
            <person name="Silar P."/>
            <person name="Natvig D."/>
            <person name="Lalanne C."/>
            <person name="Gautier V."/>
            <person name="Ament-Velasquez S.L."/>
            <person name="Kruys A."/>
            <person name="Hutchinson M.I."/>
            <person name="Powell A.J."/>
            <person name="Barry K."/>
            <person name="Miller A.N."/>
            <person name="Grigoriev I.V."/>
            <person name="Debuchy R."/>
            <person name="Gladieux P."/>
            <person name="Thoren M.H."/>
            <person name="Johannesson H."/>
        </authorList>
    </citation>
    <scope>NUCLEOTIDE SEQUENCE</scope>
    <source>
        <strain evidence="3">PSN324</strain>
    </source>
</reference>
<feature type="transmembrane region" description="Helical" evidence="1">
    <location>
        <begin position="408"/>
        <end position="433"/>
    </location>
</feature>
<evidence type="ECO:0000313" key="3">
    <source>
        <dbReference type="EMBL" id="KAK4466229.1"/>
    </source>
</evidence>
<sequence length="493" mass="55999">MMIMKRVTPSPRSIVLHSAVLLLLGAAASVPLVHAVDPASVIYDQLQSIQDDIKALHETRAPSWVNAPSMRGTSNILYSCILTLFACVYTALHLNIPDRNATNFQILMTKAKWVFIALIGPEIVLWLASSQLMKARQVSEYLREKERSQSGKVAQHEPGRWKRALGVLTCASVRNRRKDVEEQYSMKTTVGPDDNVFDLKYGFFVVMGGFEIPADDGNNLVLSHEGVRWLGERNIELVRVPRSRIMDGSKADTIQKALVLFQVGWMAMQCVARKIYGLPLCLLELHTMVHVICAVIMYAFWMEKPLDLRTPVVIDGLNGELRAQFMQENDGLAERANEFKVAPLFYICRGNLPGFRISWMISYQYRFADFYFNQRALLLLSLALPIVYSGIHLSAWNFEFPTAAEATTWKVSCIAIASGIPCYFIFWIAFFMLKSITVISRVAPRSLRILLRLTFFLMIAFRTFIVVESFISLRSVPIGVYWTPSWIQMIPHI</sequence>
<keyword evidence="2" id="KW-0732">Signal</keyword>
<keyword evidence="1" id="KW-0812">Transmembrane</keyword>
<gene>
    <name evidence="3" type="ORF">QBC42DRAFT_259734</name>
</gene>
<feature type="transmembrane region" description="Helical" evidence="1">
    <location>
        <begin position="376"/>
        <end position="396"/>
    </location>
</feature>
<dbReference type="EMBL" id="MU864933">
    <property type="protein sequence ID" value="KAK4466229.1"/>
    <property type="molecule type" value="Genomic_DNA"/>
</dbReference>
<protein>
    <submittedName>
        <fullName evidence="3">Uncharacterized protein</fullName>
    </submittedName>
</protein>
<keyword evidence="1" id="KW-1133">Transmembrane helix</keyword>
<feature type="signal peptide" evidence="2">
    <location>
        <begin position="1"/>
        <end position="35"/>
    </location>
</feature>
<feature type="transmembrane region" description="Helical" evidence="1">
    <location>
        <begin position="76"/>
        <end position="92"/>
    </location>
</feature>
<dbReference type="AlphaFoldDB" id="A0AAV9I1M0"/>